<keyword evidence="16" id="KW-1185">Reference proteome</keyword>
<dbReference type="GO" id="GO:0016887">
    <property type="term" value="F:ATP hydrolysis activity"/>
    <property type="evidence" value="ECO:0007669"/>
    <property type="project" value="InterPro"/>
</dbReference>
<gene>
    <name evidence="15" type="ORF">Baya_5571</name>
</gene>
<dbReference type="InterPro" id="IPR047828">
    <property type="entry name" value="Fidgetin_ATPase"/>
</dbReference>
<protein>
    <recommendedName>
        <fullName evidence="13">Fidgetin</fullName>
    </recommendedName>
</protein>
<dbReference type="InterPro" id="IPR015415">
    <property type="entry name" value="Spast_Vps4_C"/>
</dbReference>
<keyword evidence="8" id="KW-0498">Mitosis</keyword>
<comment type="caution">
    <text evidence="15">The sequence shown here is derived from an EMBL/GenBank/DDBJ whole genome shotgun (WGS) entry which is preliminary data.</text>
</comment>
<dbReference type="Proteomes" id="UP000319801">
    <property type="component" value="Unassembled WGS sequence"/>
</dbReference>
<comment type="subcellular location">
    <subcellularLocation>
        <location evidence="2">Cytoplasm</location>
        <location evidence="2">Cytoskeleton</location>
        <location evidence="2">Microtubule organizing center</location>
        <location evidence="2">Centrosome</location>
    </subcellularLocation>
    <subcellularLocation>
        <location evidence="1">Nucleus matrix</location>
    </subcellularLocation>
</comment>
<dbReference type="PANTHER" id="PTHR23074">
    <property type="entry name" value="AAA DOMAIN-CONTAINING"/>
    <property type="match status" value="1"/>
</dbReference>
<dbReference type="InterPro" id="IPR050304">
    <property type="entry name" value="MT-severing_AAA_ATPase"/>
</dbReference>
<proteinExistence type="inferred from homology"/>
<keyword evidence="12" id="KW-0131">Cell cycle</keyword>
<dbReference type="FunFam" id="1.10.8.60:FF:000022">
    <property type="entry name" value="Fidgetin like 1"/>
    <property type="match status" value="1"/>
</dbReference>
<dbReference type="Pfam" id="PF00004">
    <property type="entry name" value="AAA"/>
    <property type="match status" value="1"/>
</dbReference>
<reference evidence="15 16" key="1">
    <citation type="journal article" date="2019" name="Genome Biol. Evol.">
        <title>Whole-Genome Sequencing of the Giant Devil Catfish, Bagarius yarrelli.</title>
        <authorList>
            <person name="Jiang W."/>
            <person name="Lv Y."/>
            <person name="Cheng L."/>
            <person name="Yang K."/>
            <person name="Chao B."/>
            <person name="Wang X."/>
            <person name="Li Y."/>
            <person name="Pan X."/>
            <person name="You X."/>
            <person name="Zhang Y."/>
            <person name="Yang J."/>
            <person name="Li J."/>
            <person name="Zhang X."/>
            <person name="Liu S."/>
            <person name="Sun C."/>
            <person name="Yang J."/>
            <person name="Shi Q."/>
        </authorList>
    </citation>
    <scope>NUCLEOTIDE SEQUENCE [LARGE SCALE GENOMIC DNA]</scope>
    <source>
        <strain evidence="15">JWS20170419001</strain>
        <tissue evidence="15">Muscle</tissue>
    </source>
</reference>
<dbReference type="EMBL" id="VCAZ01000023">
    <property type="protein sequence ID" value="TSK92857.1"/>
    <property type="molecule type" value="Genomic_DNA"/>
</dbReference>
<evidence type="ECO:0000256" key="11">
    <source>
        <dbReference type="ARBA" id="ARBA00023242"/>
    </source>
</evidence>
<dbReference type="OrthoDB" id="8803010at2759"/>
<accession>A0A556TW20</accession>
<evidence type="ECO:0000256" key="5">
    <source>
        <dbReference type="ARBA" id="ARBA00022618"/>
    </source>
</evidence>
<comment type="similarity">
    <text evidence="3">Belongs to the AAA ATPase family.</text>
</comment>
<feature type="domain" description="AAA+ ATPase" evidence="14">
    <location>
        <begin position="210"/>
        <end position="345"/>
    </location>
</feature>
<evidence type="ECO:0000256" key="8">
    <source>
        <dbReference type="ARBA" id="ARBA00022776"/>
    </source>
</evidence>
<dbReference type="GO" id="GO:0016363">
    <property type="term" value="C:nuclear matrix"/>
    <property type="evidence" value="ECO:0007669"/>
    <property type="project" value="UniProtKB-SubCell"/>
</dbReference>
<dbReference type="AlphaFoldDB" id="A0A556TW20"/>
<evidence type="ECO:0000256" key="2">
    <source>
        <dbReference type="ARBA" id="ARBA00004300"/>
    </source>
</evidence>
<dbReference type="FunFam" id="3.40.50.300:FF:000495">
    <property type="entry name" value="Fidgetin like 2"/>
    <property type="match status" value="1"/>
</dbReference>
<dbReference type="SUPFAM" id="SSF52540">
    <property type="entry name" value="P-loop containing nucleoside triphosphate hydrolases"/>
    <property type="match status" value="1"/>
</dbReference>
<dbReference type="Pfam" id="PF09336">
    <property type="entry name" value="Vps4_C"/>
    <property type="match status" value="1"/>
</dbReference>
<evidence type="ECO:0000313" key="16">
    <source>
        <dbReference type="Proteomes" id="UP000319801"/>
    </source>
</evidence>
<evidence type="ECO:0000256" key="1">
    <source>
        <dbReference type="ARBA" id="ARBA00004109"/>
    </source>
</evidence>
<keyword evidence="4" id="KW-0963">Cytoplasm</keyword>
<dbReference type="InterPro" id="IPR003959">
    <property type="entry name" value="ATPase_AAA_core"/>
</dbReference>
<dbReference type="SMART" id="SM00382">
    <property type="entry name" value="AAA"/>
    <property type="match status" value="1"/>
</dbReference>
<dbReference type="Gene3D" id="3.40.50.300">
    <property type="entry name" value="P-loop containing nucleotide triphosphate hydrolases"/>
    <property type="match status" value="1"/>
</dbReference>
<dbReference type="GO" id="GO:0005813">
    <property type="term" value="C:centrosome"/>
    <property type="evidence" value="ECO:0007669"/>
    <property type="project" value="UniProtKB-SubCell"/>
</dbReference>
<dbReference type="Gene3D" id="1.10.8.60">
    <property type="match status" value="1"/>
</dbReference>
<evidence type="ECO:0000256" key="12">
    <source>
        <dbReference type="ARBA" id="ARBA00023306"/>
    </source>
</evidence>
<dbReference type="GO" id="GO:0008568">
    <property type="term" value="F:microtubule severing ATPase activity"/>
    <property type="evidence" value="ECO:0007669"/>
    <property type="project" value="TreeGrafter"/>
</dbReference>
<dbReference type="InterPro" id="IPR027417">
    <property type="entry name" value="P-loop_NTPase"/>
</dbReference>
<evidence type="ECO:0000256" key="10">
    <source>
        <dbReference type="ARBA" id="ARBA00023212"/>
    </source>
</evidence>
<evidence type="ECO:0000256" key="6">
    <source>
        <dbReference type="ARBA" id="ARBA00022701"/>
    </source>
</evidence>
<evidence type="ECO:0000256" key="7">
    <source>
        <dbReference type="ARBA" id="ARBA00022741"/>
    </source>
</evidence>
<evidence type="ECO:0000259" key="14">
    <source>
        <dbReference type="SMART" id="SM00382"/>
    </source>
</evidence>
<dbReference type="InterPro" id="IPR003593">
    <property type="entry name" value="AAA+_ATPase"/>
</dbReference>
<keyword evidence="10" id="KW-0206">Cytoskeleton</keyword>
<dbReference type="CDD" id="cd19523">
    <property type="entry name" value="RecA-like_fidgetin"/>
    <property type="match status" value="1"/>
</dbReference>
<organism evidence="15 16">
    <name type="scientific">Bagarius yarrelli</name>
    <name type="common">Goonch</name>
    <name type="synonym">Bagrus yarrelli</name>
    <dbReference type="NCBI Taxonomy" id="175774"/>
    <lineage>
        <taxon>Eukaryota</taxon>
        <taxon>Metazoa</taxon>
        <taxon>Chordata</taxon>
        <taxon>Craniata</taxon>
        <taxon>Vertebrata</taxon>
        <taxon>Euteleostomi</taxon>
        <taxon>Actinopterygii</taxon>
        <taxon>Neopterygii</taxon>
        <taxon>Teleostei</taxon>
        <taxon>Ostariophysi</taxon>
        <taxon>Siluriformes</taxon>
        <taxon>Sisoridae</taxon>
        <taxon>Sisorinae</taxon>
        <taxon>Bagarius</taxon>
    </lineage>
</organism>
<evidence type="ECO:0000256" key="13">
    <source>
        <dbReference type="ARBA" id="ARBA00071323"/>
    </source>
</evidence>
<keyword evidence="5" id="KW-0132">Cell division</keyword>
<evidence type="ECO:0000256" key="3">
    <source>
        <dbReference type="ARBA" id="ARBA00006914"/>
    </source>
</evidence>
<keyword evidence="11" id="KW-0539">Nucleus</keyword>
<evidence type="ECO:0000313" key="15">
    <source>
        <dbReference type="EMBL" id="TSK92857.1"/>
    </source>
</evidence>
<evidence type="ECO:0000256" key="9">
    <source>
        <dbReference type="ARBA" id="ARBA00022840"/>
    </source>
</evidence>
<dbReference type="GO" id="GO:0005524">
    <property type="term" value="F:ATP binding"/>
    <property type="evidence" value="ECO:0007669"/>
    <property type="project" value="UniProtKB-KW"/>
</dbReference>
<keyword evidence="9" id="KW-0067">ATP-binding</keyword>
<name>A0A556TW20_BAGYA</name>
<keyword evidence="7" id="KW-0547">Nucleotide-binding</keyword>
<dbReference type="GO" id="GO:0051301">
    <property type="term" value="P:cell division"/>
    <property type="evidence" value="ECO:0007669"/>
    <property type="project" value="UniProtKB-KW"/>
</dbReference>
<dbReference type="GO" id="GO:0005874">
    <property type="term" value="C:microtubule"/>
    <property type="evidence" value="ECO:0007669"/>
    <property type="project" value="UniProtKB-KW"/>
</dbReference>
<sequence length="450" mass="49540">MATELVGEYSGPNQCINPRPTHTEALGNIDSQRPRVARAAAVPPKTHRIDVALTSAVPLLHTQGKSDSREGKVAALKDNLRLSEFLRRGCFLSPTSPCSIPAEMISSTALDGGGSAGWQLGIMPGIDVEKPRCEREVLYEDCLEDWKPEAHRSWNSDSGLVEMVTTEVLQQMPPVDWNDIVGLDLVKATIKEEVLWPILRPDMFSGLAPLPRSILFFGPQGTGRTLLARCVASQLGAAFLQLSGSSLVSKWLGEGEKVVQASFLVARCRQPSVIFVSDVDLLLAPQLSEESLINRIKSELLLQLDGVLGSTEDHVLVICSTSKPEEIDEALRRYFVKRLLIPLPDTSARHQLISQVLSQHNYCLSDKEVALIVQRTEGFSGLDLVRLCQEAIVGPLHSMPGSELSGIIPGQMRPLSYQDFENVFCKIQPSISQKELDTYTEWNKMFGCSQ</sequence>
<keyword evidence="6" id="KW-0493">Microtubule</keyword>
<dbReference type="PANTHER" id="PTHR23074:SF14">
    <property type="entry name" value="FIDGETIN"/>
    <property type="match status" value="1"/>
</dbReference>
<evidence type="ECO:0000256" key="4">
    <source>
        <dbReference type="ARBA" id="ARBA00022490"/>
    </source>
</evidence>